<reference evidence="4" key="2">
    <citation type="submission" date="2021-04" db="EMBL/GenBank/DDBJ databases">
        <authorList>
            <person name="Gilroy R."/>
        </authorList>
    </citation>
    <scope>NUCLEOTIDE SEQUENCE</scope>
    <source>
        <strain evidence="4">A6-441</strain>
    </source>
</reference>
<dbReference type="CDD" id="cd06471">
    <property type="entry name" value="ACD_LpsHSP_like"/>
    <property type="match status" value="1"/>
</dbReference>
<organism evidence="4 5">
    <name type="scientific">Candidatus Fusobacterium pullicola</name>
    <dbReference type="NCBI Taxonomy" id="2838601"/>
    <lineage>
        <taxon>Bacteria</taxon>
        <taxon>Fusobacteriati</taxon>
        <taxon>Fusobacteriota</taxon>
        <taxon>Fusobacteriia</taxon>
        <taxon>Fusobacteriales</taxon>
        <taxon>Fusobacteriaceae</taxon>
        <taxon>Fusobacterium</taxon>
    </lineage>
</organism>
<accession>A0A9E2L097</accession>
<dbReference type="AlphaFoldDB" id="A0A9E2L097"/>
<dbReference type="InterPro" id="IPR002068">
    <property type="entry name" value="A-crystallin/Hsp20_dom"/>
</dbReference>
<dbReference type="Gene3D" id="2.60.40.790">
    <property type="match status" value="1"/>
</dbReference>
<dbReference type="Pfam" id="PF00011">
    <property type="entry name" value="HSP20"/>
    <property type="match status" value="1"/>
</dbReference>
<evidence type="ECO:0000313" key="5">
    <source>
        <dbReference type="Proteomes" id="UP000724657"/>
    </source>
</evidence>
<dbReference type="InterPro" id="IPR031107">
    <property type="entry name" value="Small_HSP"/>
</dbReference>
<comment type="similarity">
    <text evidence="1 2">Belongs to the small heat shock protein (HSP20) family.</text>
</comment>
<evidence type="ECO:0000256" key="1">
    <source>
        <dbReference type="PROSITE-ProRule" id="PRU00285"/>
    </source>
</evidence>
<evidence type="ECO:0000259" key="3">
    <source>
        <dbReference type="PROSITE" id="PS01031"/>
    </source>
</evidence>
<protein>
    <submittedName>
        <fullName evidence="4">Hsp20/alpha crystallin family protein</fullName>
    </submittedName>
</protein>
<dbReference type="InterPro" id="IPR008978">
    <property type="entry name" value="HSP20-like_chaperone"/>
</dbReference>
<comment type="caution">
    <text evidence="4">The sequence shown here is derived from an EMBL/GenBank/DDBJ whole genome shotgun (WGS) entry which is preliminary data.</text>
</comment>
<dbReference type="EMBL" id="JAHLFN010000081">
    <property type="protein sequence ID" value="MBU3843143.1"/>
    <property type="molecule type" value="Genomic_DNA"/>
</dbReference>
<evidence type="ECO:0000256" key="2">
    <source>
        <dbReference type="RuleBase" id="RU003616"/>
    </source>
</evidence>
<dbReference type="Proteomes" id="UP000724657">
    <property type="component" value="Unassembled WGS sequence"/>
</dbReference>
<dbReference type="SUPFAM" id="SSF49764">
    <property type="entry name" value="HSP20-like chaperones"/>
    <property type="match status" value="1"/>
</dbReference>
<gene>
    <name evidence="4" type="ORF">IAA47_09235</name>
</gene>
<feature type="domain" description="SHSP" evidence="3">
    <location>
        <begin position="25"/>
        <end position="141"/>
    </location>
</feature>
<sequence>MLMPSIFRKGFMNDIFEDDFFKDNFRNQNLVGKTDIKELKDRYLLEVELPGFNKEDIKAEVNNGYLIITATHDENKDEKDKDGKYIRKERYTGQCTRSFYVGDNVSQEDIKGKFENGLLKLEVPKKEPKEKIENKKYIQIEG</sequence>
<reference evidence="4" key="1">
    <citation type="journal article" date="2021" name="PeerJ">
        <title>Extensive microbial diversity within the chicken gut microbiome revealed by metagenomics and culture.</title>
        <authorList>
            <person name="Gilroy R."/>
            <person name="Ravi A."/>
            <person name="Getino M."/>
            <person name="Pursley I."/>
            <person name="Horton D.L."/>
            <person name="Alikhan N.F."/>
            <person name="Baker D."/>
            <person name="Gharbi K."/>
            <person name="Hall N."/>
            <person name="Watson M."/>
            <person name="Adriaenssens E.M."/>
            <person name="Foster-Nyarko E."/>
            <person name="Jarju S."/>
            <person name="Secka A."/>
            <person name="Antonio M."/>
            <person name="Oren A."/>
            <person name="Chaudhuri R.R."/>
            <person name="La Ragione R."/>
            <person name="Hildebrand F."/>
            <person name="Pallen M.J."/>
        </authorList>
    </citation>
    <scope>NUCLEOTIDE SEQUENCE</scope>
    <source>
        <strain evidence="4">A6-441</strain>
    </source>
</reference>
<proteinExistence type="inferred from homology"/>
<dbReference type="PROSITE" id="PS01031">
    <property type="entry name" value="SHSP"/>
    <property type="match status" value="1"/>
</dbReference>
<evidence type="ECO:0000313" key="4">
    <source>
        <dbReference type="EMBL" id="MBU3843143.1"/>
    </source>
</evidence>
<dbReference type="PANTHER" id="PTHR11527">
    <property type="entry name" value="HEAT-SHOCK PROTEIN 20 FAMILY MEMBER"/>
    <property type="match status" value="1"/>
</dbReference>
<name>A0A9E2L097_9FUSO</name>